<dbReference type="AlphaFoldDB" id="A0A7W4YP14"/>
<keyword evidence="2" id="KW-1185">Reference proteome</keyword>
<proteinExistence type="predicted"/>
<accession>A0A7W4YP14</accession>
<dbReference type="EMBL" id="JACHWQ010000005">
    <property type="protein sequence ID" value="MBB2976301.1"/>
    <property type="molecule type" value="Genomic_DNA"/>
</dbReference>
<reference evidence="1 2" key="1">
    <citation type="submission" date="2020-08" db="EMBL/GenBank/DDBJ databases">
        <title>Sequencing the genomes of 1000 actinobacteria strains.</title>
        <authorList>
            <person name="Klenk H.-P."/>
        </authorList>
    </citation>
    <scope>NUCLEOTIDE SEQUENCE [LARGE SCALE GENOMIC DNA]</scope>
    <source>
        <strain evidence="1 2">DSM 27099</strain>
    </source>
</reference>
<gene>
    <name evidence="1" type="ORF">FHX49_001875</name>
</gene>
<dbReference type="RefSeq" id="WP_165139067.1">
    <property type="nucleotide sequence ID" value="NZ_CP049255.1"/>
</dbReference>
<evidence type="ECO:0000313" key="1">
    <source>
        <dbReference type="EMBL" id="MBB2976301.1"/>
    </source>
</evidence>
<evidence type="ECO:0008006" key="3">
    <source>
        <dbReference type="Google" id="ProtNLM"/>
    </source>
</evidence>
<sequence>MQWDRFFEDMEHQFVREQEAERAALDNESERLRLASIALRDRLRTFASAHAFIRVSTRGGDVSGTLTVVGADWFALDDATFGGVLIHLSAVTLIGIERAIVASTTRNSDSPRRALEDTMTWGFVMRDLMRRRRPVTVTLSDGKQLSGTIDRAGVDHLELALHDRGTSRRESQVTGARLVPFNVTAWVRVDST</sequence>
<name>A0A7W4YP14_9MICO</name>
<organism evidence="1 2">
    <name type="scientific">Microbacterium endophyticum</name>
    <dbReference type="NCBI Taxonomy" id="1526412"/>
    <lineage>
        <taxon>Bacteria</taxon>
        <taxon>Bacillati</taxon>
        <taxon>Actinomycetota</taxon>
        <taxon>Actinomycetes</taxon>
        <taxon>Micrococcales</taxon>
        <taxon>Microbacteriaceae</taxon>
        <taxon>Microbacterium</taxon>
    </lineage>
</organism>
<dbReference type="Proteomes" id="UP000529310">
    <property type="component" value="Unassembled WGS sequence"/>
</dbReference>
<comment type="caution">
    <text evidence="1">The sequence shown here is derived from an EMBL/GenBank/DDBJ whole genome shotgun (WGS) entry which is preliminary data.</text>
</comment>
<evidence type="ECO:0000313" key="2">
    <source>
        <dbReference type="Proteomes" id="UP000529310"/>
    </source>
</evidence>
<protein>
    <recommendedName>
        <fullName evidence="3">Fis family transcriptional regulator</fullName>
    </recommendedName>
</protein>